<dbReference type="InterPro" id="IPR011009">
    <property type="entry name" value="Kinase-like_dom_sf"/>
</dbReference>
<evidence type="ECO:0000313" key="2">
    <source>
        <dbReference type="EnsemblMetazoa" id="XP_037873555.1"/>
    </source>
</evidence>
<dbReference type="EnsemblMetazoa" id="XM_038017627.1">
    <property type="protein sequence ID" value="XP_037873555.1"/>
    <property type="gene ID" value="LOC101747117"/>
</dbReference>
<dbReference type="Pfam" id="PF02958">
    <property type="entry name" value="EcKL"/>
    <property type="match status" value="2"/>
</dbReference>
<dbReference type="KEGG" id="bmor:101747117"/>
<dbReference type="Proteomes" id="UP000005204">
    <property type="component" value="Unassembled WGS sequence"/>
</dbReference>
<name>A0A8R2M3F3_BOMMO</name>
<evidence type="ECO:0000259" key="1">
    <source>
        <dbReference type="SMART" id="SM00587"/>
    </source>
</evidence>
<dbReference type="Gene3D" id="3.90.1200.10">
    <property type="match status" value="1"/>
</dbReference>
<accession>A0A8R2M3F3</accession>
<keyword evidence="3" id="KW-1185">Reference proteome</keyword>
<dbReference type="InterPro" id="IPR004119">
    <property type="entry name" value="EcKL"/>
</dbReference>
<sequence>MSPAEGVLRDLLRRLFPDEEPELDELTSGGANYTSALYGVRLPSRRLFAKVANIGEKMRAIMNAELLYSTEQYVYERLASAYGQLQRDHAVPSDECFVFPKYFGGNPVVGEETVLLEDLRDRGFTTPDRFASVDWEHARSAVTALARFHALSFACARELPQLHAEAVRRLTAAPREVQDEGAKLAMERMVRGAVEVVQDEQHKRKLMRAICLDDYNKEFTKFRSPLSVAVMTHGDYRPSNLLVRRVDQDRRSAEPTGPATRHHRATWSRGRELETMVVDYQTVHAGCPAADLLYYVLLGTDEPFRRDHYRPLLRHYHDQLAMALRRLDIAVDDVYPWDTFQSELKQMVPPALLMAVVVLPLVTVEASLAPATDGDISKFALPTNSLFADRFNGVLRDCIAWAEL</sequence>
<evidence type="ECO:0000313" key="3">
    <source>
        <dbReference type="Proteomes" id="UP000005204"/>
    </source>
</evidence>
<dbReference type="AlphaFoldDB" id="A0A8R2M3F3"/>
<dbReference type="GeneID" id="101747117"/>
<dbReference type="SMART" id="SM00587">
    <property type="entry name" value="CHK"/>
    <property type="match status" value="1"/>
</dbReference>
<organism evidence="2 3">
    <name type="scientific">Bombyx mori</name>
    <name type="common">Silk moth</name>
    <dbReference type="NCBI Taxonomy" id="7091"/>
    <lineage>
        <taxon>Eukaryota</taxon>
        <taxon>Metazoa</taxon>
        <taxon>Ecdysozoa</taxon>
        <taxon>Arthropoda</taxon>
        <taxon>Hexapoda</taxon>
        <taxon>Insecta</taxon>
        <taxon>Pterygota</taxon>
        <taxon>Neoptera</taxon>
        <taxon>Endopterygota</taxon>
        <taxon>Lepidoptera</taxon>
        <taxon>Glossata</taxon>
        <taxon>Ditrysia</taxon>
        <taxon>Bombycoidea</taxon>
        <taxon>Bombycidae</taxon>
        <taxon>Bombycinae</taxon>
        <taxon>Bombyx</taxon>
    </lineage>
</organism>
<dbReference type="PANTHER" id="PTHR11012">
    <property type="entry name" value="PROTEIN KINASE-LIKE DOMAIN-CONTAINING"/>
    <property type="match status" value="1"/>
</dbReference>
<proteinExistence type="predicted"/>
<protein>
    <recommendedName>
        <fullName evidence="1">CHK kinase-like domain-containing protein</fullName>
    </recommendedName>
</protein>
<feature type="domain" description="CHK kinase-like" evidence="1">
    <location>
        <begin position="114"/>
        <end position="326"/>
    </location>
</feature>
<dbReference type="RefSeq" id="XP_037873555.1">
    <property type="nucleotide sequence ID" value="XM_038017627.2"/>
</dbReference>
<reference evidence="3" key="1">
    <citation type="journal article" date="2008" name="Insect Biochem. Mol. Biol.">
        <title>The genome of a lepidopteran model insect, the silkworm Bombyx mori.</title>
        <authorList>
            <consortium name="International Silkworm Genome Consortium"/>
        </authorList>
    </citation>
    <scope>NUCLEOTIDE SEQUENCE [LARGE SCALE GENOMIC DNA]</scope>
    <source>
        <strain evidence="3">p50T</strain>
    </source>
</reference>
<dbReference type="InterPro" id="IPR015897">
    <property type="entry name" value="CHK_kinase-like"/>
</dbReference>
<reference evidence="2" key="2">
    <citation type="submission" date="2022-06" db="UniProtKB">
        <authorList>
            <consortium name="EnsemblMetazoa"/>
        </authorList>
    </citation>
    <scope>IDENTIFICATION</scope>
    <source>
        <strain evidence="2">p50T (Dazao)</strain>
    </source>
</reference>
<dbReference type="SUPFAM" id="SSF56112">
    <property type="entry name" value="Protein kinase-like (PK-like)"/>
    <property type="match status" value="1"/>
</dbReference>
<dbReference type="PANTHER" id="PTHR11012:SF30">
    <property type="entry name" value="PROTEIN KINASE-LIKE DOMAIN-CONTAINING"/>
    <property type="match status" value="1"/>
</dbReference>